<keyword evidence="4" id="KW-1185">Reference proteome</keyword>
<accession>A0A836BMW2</accession>
<gene>
    <name evidence="3" type="ORF">HYH03_018676</name>
</gene>
<dbReference type="GO" id="GO:0005930">
    <property type="term" value="C:axoneme"/>
    <property type="evidence" value="ECO:0007669"/>
    <property type="project" value="UniProtKB-SubCell"/>
</dbReference>
<organism evidence="3 4">
    <name type="scientific">Edaphochlamys debaryana</name>
    <dbReference type="NCBI Taxonomy" id="47281"/>
    <lineage>
        <taxon>Eukaryota</taxon>
        <taxon>Viridiplantae</taxon>
        <taxon>Chlorophyta</taxon>
        <taxon>core chlorophytes</taxon>
        <taxon>Chlorophyceae</taxon>
        <taxon>CS clade</taxon>
        <taxon>Chlamydomonadales</taxon>
        <taxon>Chlamydomonadales incertae sedis</taxon>
        <taxon>Edaphochlamys</taxon>
    </lineage>
</organism>
<dbReference type="EMBL" id="JAEHOE010000227">
    <property type="protein sequence ID" value="KAG2482380.1"/>
    <property type="molecule type" value="Genomic_DNA"/>
</dbReference>
<dbReference type="Gene3D" id="3.80.10.10">
    <property type="entry name" value="Ribonuclease Inhibitor"/>
    <property type="match status" value="1"/>
</dbReference>
<comment type="subcellular location">
    <subcellularLocation>
        <location evidence="1">Cytoplasm</location>
        <location evidence="1">Cytoskeleton</location>
        <location evidence="1">Cilium axoneme</location>
    </subcellularLocation>
</comment>
<dbReference type="Proteomes" id="UP000612055">
    <property type="component" value="Unassembled WGS sequence"/>
</dbReference>
<reference evidence="3" key="1">
    <citation type="journal article" date="2020" name="bioRxiv">
        <title>Comparative genomics of Chlamydomonas.</title>
        <authorList>
            <person name="Craig R.J."/>
            <person name="Hasan A.R."/>
            <person name="Ness R.W."/>
            <person name="Keightley P.D."/>
        </authorList>
    </citation>
    <scope>NUCLEOTIDE SEQUENCE</scope>
    <source>
        <strain evidence="3">CCAP 11/70</strain>
    </source>
</reference>
<name>A0A836BMW2_9CHLO</name>
<dbReference type="SUPFAM" id="SSF52047">
    <property type="entry name" value="RNI-like"/>
    <property type="match status" value="1"/>
</dbReference>
<dbReference type="AlphaFoldDB" id="A0A836BMW2"/>
<dbReference type="InterPro" id="IPR032675">
    <property type="entry name" value="LRR_dom_sf"/>
</dbReference>
<evidence type="ECO:0000256" key="2">
    <source>
        <dbReference type="SAM" id="MobiDB-lite"/>
    </source>
</evidence>
<evidence type="ECO:0000313" key="4">
    <source>
        <dbReference type="Proteomes" id="UP000612055"/>
    </source>
</evidence>
<feature type="region of interest" description="Disordered" evidence="2">
    <location>
        <begin position="51"/>
        <end position="104"/>
    </location>
</feature>
<proteinExistence type="predicted"/>
<evidence type="ECO:0000256" key="1">
    <source>
        <dbReference type="ARBA" id="ARBA00004430"/>
    </source>
</evidence>
<evidence type="ECO:0000313" key="3">
    <source>
        <dbReference type="EMBL" id="KAG2482380.1"/>
    </source>
</evidence>
<comment type="caution">
    <text evidence="3">The sequence shown here is derived from an EMBL/GenBank/DDBJ whole genome shotgun (WGS) entry which is preliminary data.</text>
</comment>
<protein>
    <submittedName>
        <fullName evidence="3">Uncharacterized protein</fullName>
    </submittedName>
</protein>
<sequence>MELLSADTAAAVATAFPCLRALRLVAGENAAELAGATEGLTLLLQGVEGSPADEDISECGTEPAGTDGEAGQEATAGASGSAPVGLPRSDGGNPLQPVAASSPWPTGEALSRFPGAVASGLLSCSPVPLPLRFPPALTCLHELCLSGQGQPPPTHMATLLALASRLPALTRLELSGELGAVVHVCCLRQLTRLQALVLECGELRVGGDPHGLTALAALTRLEVGRLANKRPPLQAGAEGPWVQHEQAWPLCALPPRLSELALRNVREDGRRERPHAIRSVLMDLLGLTSTPSLTRLDLTGATGAGDLYAHLLSRLTGLQQLVMPDSDLVLHPGISQLAGLTQLVARNMYVSRMAPAAAQAAHGAILVAPGAWATTFSLPPRLPQLTLARSGDGPWLPLQRVARLDAGPHFTRLELTGSAGDSALSARALAGLVGLRELVAPGVDLEGPAGMSALTALTLLRVRRLLHSQPQHAGLHQYPWMLPPSLELLWVDAEVGGAGDDASRRSMLSVNGCGYLESSQGPTRLHVSGPCPGFLCADAVRGLTGLQKLEAPGSALRIGRHGFTALTALTSMWVGSIEVEASEPGSDLAQGEAPAPSRLPPRLQRLQVESRLPWAALGPIPPTVREVVAPLPTGIALRAHVAESGELLRSGQQRIVALARFLASLPEPPASFAVALEPRAPRAVRAPAPAQPSRWRLLPVWFSRTAAAGGGFGGAMPPPNFAPEPFPPIQPYPWQLLPPGSDEAAAAGGRSEAAPLPAPSHAPWLSALGGMRLRRLELKRIRLCAEDLGALATHMPLLEALSLALCELPAPSSLPLLAGLRRLQELELDCGGWFGGFSGEDWRRHDNRVPPLCVWEEACRGGAGEVERAAPLQGPPVVEGVVPYPHCAERGGGALPPGAAEGLLGLCVAAPGTLRRVRLGHSGCGRSGPALALGPLVREVQLQLAAFGRTGVEFAVGACGAESA</sequence>